<gene>
    <name evidence="2" type="ordered locus">Mnod_6247</name>
</gene>
<reference evidence="2 3" key="1">
    <citation type="submission" date="2009-01" db="EMBL/GenBank/DDBJ databases">
        <title>Complete sequence of chromosome of Methylobacterium nodulans ORS 2060.</title>
        <authorList>
            <consortium name="US DOE Joint Genome Institute"/>
            <person name="Lucas S."/>
            <person name="Copeland A."/>
            <person name="Lapidus A."/>
            <person name="Glavina del Rio T."/>
            <person name="Dalin E."/>
            <person name="Tice H."/>
            <person name="Bruce D."/>
            <person name="Goodwin L."/>
            <person name="Pitluck S."/>
            <person name="Sims D."/>
            <person name="Brettin T."/>
            <person name="Detter J.C."/>
            <person name="Han C."/>
            <person name="Larimer F."/>
            <person name="Land M."/>
            <person name="Hauser L."/>
            <person name="Kyrpides N."/>
            <person name="Ivanova N."/>
            <person name="Marx C.J."/>
            <person name="Richardson P."/>
        </authorList>
    </citation>
    <scope>NUCLEOTIDE SEQUENCE [LARGE SCALE GENOMIC DNA]</scope>
    <source>
        <strain evidence="3">LMG 21967 / CNCM I-2342 / ORS 2060</strain>
    </source>
</reference>
<proteinExistence type="predicted"/>
<dbReference type="KEGG" id="mno:Mnod_6247"/>
<evidence type="ECO:0000256" key="1">
    <source>
        <dbReference type="SAM" id="Phobius"/>
    </source>
</evidence>
<dbReference type="STRING" id="460265.Mnod_6247"/>
<dbReference type="AlphaFoldDB" id="B8IAK8"/>
<name>B8IAK8_METNO</name>
<sequence>MSGFVGGTGYGRALRDILIGLAAAGCLVGFGWLVGLLARGQG</sequence>
<evidence type="ECO:0000313" key="2">
    <source>
        <dbReference type="EMBL" id="ACL61053.1"/>
    </source>
</evidence>
<keyword evidence="1" id="KW-0812">Transmembrane</keyword>
<feature type="transmembrane region" description="Helical" evidence="1">
    <location>
        <begin position="17"/>
        <end position="38"/>
    </location>
</feature>
<protein>
    <submittedName>
        <fullName evidence="2">Uncharacterized protein</fullName>
    </submittedName>
</protein>
<dbReference type="HOGENOM" id="CLU_3253952_0_0_5"/>
<dbReference type="Proteomes" id="UP000008207">
    <property type="component" value="Chromosome"/>
</dbReference>
<keyword evidence="1" id="KW-1133">Transmembrane helix</keyword>
<keyword evidence="1" id="KW-0472">Membrane</keyword>
<evidence type="ECO:0000313" key="3">
    <source>
        <dbReference type="Proteomes" id="UP000008207"/>
    </source>
</evidence>
<accession>B8IAK8</accession>
<dbReference type="RefSeq" id="WP_015932636.1">
    <property type="nucleotide sequence ID" value="NC_011894.1"/>
</dbReference>
<dbReference type="EMBL" id="CP001349">
    <property type="protein sequence ID" value="ACL61053.1"/>
    <property type="molecule type" value="Genomic_DNA"/>
</dbReference>
<organism evidence="2 3">
    <name type="scientific">Methylobacterium nodulans (strain LMG 21967 / CNCM I-2342 / ORS 2060)</name>
    <dbReference type="NCBI Taxonomy" id="460265"/>
    <lineage>
        <taxon>Bacteria</taxon>
        <taxon>Pseudomonadati</taxon>
        <taxon>Pseudomonadota</taxon>
        <taxon>Alphaproteobacteria</taxon>
        <taxon>Hyphomicrobiales</taxon>
        <taxon>Methylobacteriaceae</taxon>
        <taxon>Methylobacterium</taxon>
    </lineage>
</organism>
<keyword evidence="3" id="KW-1185">Reference proteome</keyword>